<dbReference type="Proteomes" id="UP000006757">
    <property type="component" value="Unassembled WGS sequence"/>
</dbReference>
<proteinExistence type="predicted"/>
<dbReference type="InParanoid" id="K1V2K9"/>
<evidence type="ECO:0000313" key="2">
    <source>
        <dbReference type="Proteomes" id="UP000006757"/>
    </source>
</evidence>
<evidence type="ECO:0000313" key="1">
    <source>
        <dbReference type="EMBL" id="EKC98124.1"/>
    </source>
</evidence>
<dbReference type="EMBL" id="AMBO01000398">
    <property type="protein sequence ID" value="EKC98124.1"/>
    <property type="molecule type" value="Genomic_DNA"/>
</dbReference>
<dbReference type="HOGENOM" id="CLU_2172839_0_0_1"/>
<dbReference type="AlphaFoldDB" id="K1V2K9"/>
<sequence length="110" mass="11751">MYPLAGCPSVGMNAGNHDHCFALAIRSPCKLTLPRLSANAQLGFAQLLKLLVAPRSDEQEDSRGLGVSSLAVSGETDGSLRTCLLRWQMSIIPVDDSGQLESSHPDSADW</sequence>
<keyword evidence="2" id="KW-1185">Reference proteome</keyword>
<name>K1V2K9_TRIAC</name>
<accession>K1V2K9</accession>
<organism evidence="1 2">
    <name type="scientific">Trichosporon asahii var. asahii (strain CBS 8904)</name>
    <name type="common">Yeast</name>
    <dbReference type="NCBI Taxonomy" id="1220162"/>
    <lineage>
        <taxon>Eukaryota</taxon>
        <taxon>Fungi</taxon>
        <taxon>Dikarya</taxon>
        <taxon>Basidiomycota</taxon>
        <taxon>Agaricomycotina</taxon>
        <taxon>Tremellomycetes</taxon>
        <taxon>Trichosporonales</taxon>
        <taxon>Trichosporonaceae</taxon>
        <taxon>Trichosporon</taxon>
    </lineage>
</organism>
<gene>
    <name evidence="1" type="ORF">A1Q2_07670</name>
</gene>
<comment type="caution">
    <text evidence="1">The sequence shown here is derived from an EMBL/GenBank/DDBJ whole genome shotgun (WGS) entry which is preliminary data.</text>
</comment>
<reference evidence="1 2" key="1">
    <citation type="journal article" date="2012" name="Eukaryot. Cell">
        <title>Genome sequence of the Trichosporon asahii environmental strain CBS 8904.</title>
        <authorList>
            <person name="Yang R.Y."/>
            <person name="Li H.T."/>
            <person name="Zhu H."/>
            <person name="Zhou G.P."/>
            <person name="Wang M."/>
            <person name="Wang L."/>
        </authorList>
    </citation>
    <scope>NUCLEOTIDE SEQUENCE [LARGE SCALE GENOMIC DNA]</scope>
    <source>
        <strain evidence="1 2">CBS 8904</strain>
    </source>
</reference>
<protein>
    <submittedName>
        <fullName evidence="1">Uncharacterized protein</fullName>
    </submittedName>
</protein>